<evidence type="ECO:0000256" key="11">
    <source>
        <dbReference type="SAM" id="Phobius"/>
    </source>
</evidence>
<keyword evidence="8 11" id="KW-1133">Transmembrane helix</keyword>
<comment type="subcellular location">
    <subcellularLocation>
        <location evidence="1">Membrane</location>
        <topology evidence="1">Multi-pass membrane protein</topology>
    </subcellularLocation>
</comment>
<keyword evidence="14" id="KW-1185">Reference proteome</keyword>
<evidence type="ECO:0000256" key="9">
    <source>
        <dbReference type="ARBA" id="ARBA00023136"/>
    </source>
</evidence>
<feature type="domain" description="RING-CH-type" evidence="12">
    <location>
        <begin position="166"/>
        <end position="233"/>
    </location>
</feature>
<dbReference type="GO" id="GO:0016020">
    <property type="term" value="C:membrane"/>
    <property type="evidence" value="ECO:0007669"/>
    <property type="project" value="UniProtKB-SubCell"/>
</dbReference>
<accession>A0ABD6E6W3</accession>
<keyword evidence="5" id="KW-0863">Zinc-finger</keyword>
<organism evidence="13 14">
    <name type="scientific">Gnathostoma spinigerum</name>
    <dbReference type="NCBI Taxonomy" id="75299"/>
    <lineage>
        <taxon>Eukaryota</taxon>
        <taxon>Metazoa</taxon>
        <taxon>Ecdysozoa</taxon>
        <taxon>Nematoda</taxon>
        <taxon>Chromadorea</taxon>
        <taxon>Rhabditida</taxon>
        <taxon>Spirurina</taxon>
        <taxon>Gnathostomatomorpha</taxon>
        <taxon>Gnathostomatoidea</taxon>
        <taxon>Gnathostomatidae</taxon>
        <taxon>Gnathostoma</taxon>
    </lineage>
</organism>
<dbReference type="Pfam" id="PF12906">
    <property type="entry name" value="RINGv"/>
    <property type="match status" value="1"/>
</dbReference>
<evidence type="ECO:0000256" key="4">
    <source>
        <dbReference type="ARBA" id="ARBA00022723"/>
    </source>
</evidence>
<evidence type="ECO:0000256" key="3">
    <source>
        <dbReference type="ARBA" id="ARBA00022692"/>
    </source>
</evidence>
<feature type="compositionally biased region" description="Polar residues" evidence="10">
    <location>
        <begin position="20"/>
        <end position="46"/>
    </location>
</feature>
<dbReference type="FunFam" id="3.30.40.10:FF:000571">
    <property type="entry name" value="Zinc finger, C3HC4 type"/>
    <property type="match status" value="1"/>
</dbReference>
<evidence type="ECO:0000256" key="8">
    <source>
        <dbReference type="ARBA" id="ARBA00022989"/>
    </source>
</evidence>
<dbReference type="GO" id="GO:0008270">
    <property type="term" value="F:zinc ion binding"/>
    <property type="evidence" value="ECO:0007669"/>
    <property type="project" value="UniProtKB-KW"/>
</dbReference>
<dbReference type="PANTHER" id="PTHR46065">
    <property type="entry name" value="E3 UBIQUITIN-PROTEIN LIGASE MARCH 2/3 FAMILY MEMBER"/>
    <property type="match status" value="1"/>
</dbReference>
<dbReference type="CDD" id="cd16495">
    <property type="entry name" value="RING_CH-C4HC3_MARCH"/>
    <property type="match status" value="1"/>
</dbReference>
<dbReference type="SUPFAM" id="SSF57850">
    <property type="entry name" value="RING/U-box"/>
    <property type="match status" value="1"/>
</dbReference>
<protein>
    <recommendedName>
        <fullName evidence="12">RING-CH-type domain-containing protein</fullName>
    </recommendedName>
</protein>
<dbReference type="Gene3D" id="3.30.40.10">
    <property type="entry name" value="Zinc/RING finger domain, C3HC4 (zinc finger)"/>
    <property type="match status" value="1"/>
</dbReference>
<evidence type="ECO:0000256" key="6">
    <source>
        <dbReference type="ARBA" id="ARBA00022786"/>
    </source>
</evidence>
<evidence type="ECO:0000256" key="10">
    <source>
        <dbReference type="SAM" id="MobiDB-lite"/>
    </source>
</evidence>
<feature type="compositionally biased region" description="Basic and acidic residues" evidence="10">
    <location>
        <begin position="1"/>
        <end position="14"/>
    </location>
</feature>
<evidence type="ECO:0000313" key="13">
    <source>
        <dbReference type="EMBL" id="MFH4975336.1"/>
    </source>
</evidence>
<keyword evidence="6" id="KW-0833">Ubl conjugation pathway</keyword>
<feature type="transmembrane region" description="Helical" evidence="11">
    <location>
        <begin position="299"/>
        <end position="320"/>
    </location>
</feature>
<feature type="transmembrane region" description="Helical" evidence="11">
    <location>
        <begin position="251"/>
        <end position="278"/>
    </location>
</feature>
<dbReference type="AlphaFoldDB" id="A0ABD6E6W3"/>
<evidence type="ECO:0000259" key="12">
    <source>
        <dbReference type="PROSITE" id="PS51292"/>
    </source>
</evidence>
<evidence type="ECO:0000256" key="2">
    <source>
        <dbReference type="ARBA" id="ARBA00022679"/>
    </source>
</evidence>
<dbReference type="InterPro" id="IPR013083">
    <property type="entry name" value="Znf_RING/FYVE/PHD"/>
</dbReference>
<proteinExistence type="predicted"/>
<gene>
    <name evidence="13" type="ORF">AB6A40_002045</name>
</gene>
<keyword evidence="3 11" id="KW-0812">Transmembrane</keyword>
<name>A0ABD6E6W3_9BILA</name>
<evidence type="ECO:0000313" key="14">
    <source>
        <dbReference type="Proteomes" id="UP001608902"/>
    </source>
</evidence>
<keyword evidence="4" id="KW-0479">Metal-binding</keyword>
<sequence>MDEEVLNEKEKWHSDVLSAVPSTSSFEADPNTCVTDNNQNSSTSKNICDVTDENHIKKTSEAQEHNNAETENADNQLGVIEVCWTWPSMDRPKVRDDQQKEVPVFTVNECDEIRPLLNCDEIGLERSKECGESPETRSLLPTLSRNSFASPIIVNSLLSQKFSNSLSSMGRPLCRICHLVHDLPHDPMIAPCRCSGTMQFVHTSCLVHWLEISAKKMCPSPRCELCGYYYKRHRCIDLKKLHLPHIEAHDVALNVVFIFVFFVMIVSAVLCVHFLKITDQYHAIRARRVSVAVMSNEDLTVIAYSIIFFAAFFIAIFTQYRAEASIFRVFFRFWLINRNWQIRNYDISDDPEMQNEKSARLQKDCTIA</sequence>
<keyword evidence="9 11" id="KW-0472">Membrane</keyword>
<dbReference type="InterPro" id="IPR011016">
    <property type="entry name" value="Znf_RING-CH"/>
</dbReference>
<evidence type="ECO:0000256" key="1">
    <source>
        <dbReference type="ARBA" id="ARBA00004141"/>
    </source>
</evidence>
<comment type="caution">
    <text evidence="13">The sequence shown here is derived from an EMBL/GenBank/DDBJ whole genome shotgun (WGS) entry which is preliminary data.</text>
</comment>
<dbReference type="EMBL" id="JBGFUD010000850">
    <property type="protein sequence ID" value="MFH4975336.1"/>
    <property type="molecule type" value="Genomic_DNA"/>
</dbReference>
<keyword evidence="7" id="KW-0862">Zinc</keyword>
<dbReference type="SMART" id="SM00744">
    <property type="entry name" value="RINGv"/>
    <property type="match status" value="1"/>
</dbReference>
<evidence type="ECO:0000256" key="7">
    <source>
        <dbReference type="ARBA" id="ARBA00022833"/>
    </source>
</evidence>
<keyword evidence="2" id="KW-0808">Transferase</keyword>
<evidence type="ECO:0000256" key="5">
    <source>
        <dbReference type="ARBA" id="ARBA00022771"/>
    </source>
</evidence>
<dbReference type="GO" id="GO:0016740">
    <property type="term" value="F:transferase activity"/>
    <property type="evidence" value="ECO:0007669"/>
    <property type="project" value="UniProtKB-KW"/>
</dbReference>
<dbReference type="Proteomes" id="UP001608902">
    <property type="component" value="Unassembled WGS sequence"/>
</dbReference>
<feature type="region of interest" description="Disordered" evidence="10">
    <location>
        <begin position="1"/>
        <end position="46"/>
    </location>
</feature>
<dbReference type="PROSITE" id="PS51292">
    <property type="entry name" value="ZF_RING_CH"/>
    <property type="match status" value="1"/>
</dbReference>
<dbReference type="PANTHER" id="PTHR46065:SF3">
    <property type="entry name" value="FI20425P1"/>
    <property type="match status" value="1"/>
</dbReference>
<reference evidence="13 14" key="1">
    <citation type="submission" date="2024-08" db="EMBL/GenBank/DDBJ databases">
        <title>Gnathostoma spinigerum genome.</title>
        <authorList>
            <person name="Gonzalez-Bertolin B."/>
            <person name="Monzon S."/>
            <person name="Zaballos A."/>
            <person name="Jimenez P."/>
            <person name="Dekumyoy P."/>
            <person name="Varona S."/>
            <person name="Cuesta I."/>
            <person name="Sumanam S."/>
            <person name="Adisakwattana P."/>
            <person name="Gasser R.B."/>
            <person name="Hernandez-Gonzalez A."/>
            <person name="Young N.D."/>
            <person name="Perteguer M.J."/>
        </authorList>
    </citation>
    <scope>NUCLEOTIDE SEQUENCE [LARGE SCALE GENOMIC DNA]</scope>
    <source>
        <strain evidence="13">AL3</strain>
        <tissue evidence="13">Liver</tissue>
    </source>
</reference>